<dbReference type="Proteomes" id="UP000199352">
    <property type="component" value="Unassembled WGS sequence"/>
</dbReference>
<dbReference type="AlphaFoldDB" id="A0A1H9UGP3"/>
<evidence type="ECO:0000256" key="2">
    <source>
        <dbReference type="RuleBase" id="RU003749"/>
    </source>
</evidence>
<dbReference type="RefSeq" id="WP_089958663.1">
    <property type="nucleotide sequence ID" value="NZ_FOFR01000021.1"/>
</dbReference>
<organism evidence="4 5">
    <name type="scientific">Lentzea xinjiangensis</name>
    <dbReference type="NCBI Taxonomy" id="402600"/>
    <lineage>
        <taxon>Bacteria</taxon>
        <taxon>Bacillati</taxon>
        <taxon>Actinomycetota</taxon>
        <taxon>Actinomycetes</taxon>
        <taxon>Pseudonocardiales</taxon>
        <taxon>Pseudonocardiaceae</taxon>
        <taxon>Lentzea</taxon>
    </lineage>
</organism>
<dbReference type="PROSITE" id="PS50801">
    <property type="entry name" value="STAS"/>
    <property type="match status" value="1"/>
</dbReference>
<dbReference type="GO" id="GO:0043856">
    <property type="term" value="F:anti-sigma factor antagonist activity"/>
    <property type="evidence" value="ECO:0007669"/>
    <property type="project" value="InterPro"/>
</dbReference>
<dbReference type="Pfam" id="PF01740">
    <property type="entry name" value="STAS"/>
    <property type="match status" value="1"/>
</dbReference>
<evidence type="ECO:0000256" key="1">
    <source>
        <dbReference type="ARBA" id="ARBA00009013"/>
    </source>
</evidence>
<proteinExistence type="inferred from homology"/>
<keyword evidence="5" id="KW-1185">Reference proteome</keyword>
<dbReference type="NCBIfam" id="TIGR00377">
    <property type="entry name" value="ant_ant_sig"/>
    <property type="match status" value="1"/>
</dbReference>
<dbReference type="SUPFAM" id="SSF52091">
    <property type="entry name" value="SpoIIaa-like"/>
    <property type="match status" value="1"/>
</dbReference>
<accession>A0A1H9UGP3</accession>
<evidence type="ECO:0000313" key="4">
    <source>
        <dbReference type="EMBL" id="SES08605.1"/>
    </source>
</evidence>
<gene>
    <name evidence="4" type="ORF">SAMN05216188_121107</name>
</gene>
<sequence length="126" mass="13361">MDQQTGHDAPASAHTATAHNGIPVIRVAGVLDTESNQHVANEFRALADTRPVAIVMDLRDVSFMGSTGIAMLINAQHQANRLHVPFAIVADNHSVLRPLQVSQVHSTLALCPTVDEAVAAVRLAST</sequence>
<dbReference type="STRING" id="402600.SAMN05216188_121107"/>
<dbReference type="CDD" id="cd07043">
    <property type="entry name" value="STAS_anti-anti-sigma_factors"/>
    <property type="match status" value="1"/>
</dbReference>
<feature type="domain" description="STAS" evidence="3">
    <location>
        <begin position="12"/>
        <end position="121"/>
    </location>
</feature>
<dbReference type="PANTHER" id="PTHR33495:SF2">
    <property type="entry name" value="ANTI-SIGMA FACTOR ANTAGONIST TM_1081-RELATED"/>
    <property type="match status" value="1"/>
</dbReference>
<protein>
    <recommendedName>
        <fullName evidence="2">Anti-sigma factor antagonist</fullName>
    </recommendedName>
</protein>
<evidence type="ECO:0000259" key="3">
    <source>
        <dbReference type="PROSITE" id="PS50801"/>
    </source>
</evidence>
<dbReference type="InterPro" id="IPR003658">
    <property type="entry name" value="Anti-sigma_ant"/>
</dbReference>
<reference evidence="5" key="1">
    <citation type="submission" date="2016-10" db="EMBL/GenBank/DDBJ databases">
        <authorList>
            <person name="Varghese N."/>
            <person name="Submissions S."/>
        </authorList>
    </citation>
    <scope>NUCLEOTIDE SEQUENCE [LARGE SCALE GENOMIC DNA]</scope>
    <source>
        <strain evidence="5">CGMCC 4.3525</strain>
    </source>
</reference>
<dbReference type="InterPro" id="IPR036513">
    <property type="entry name" value="STAS_dom_sf"/>
</dbReference>
<dbReference type="PANTHER" id="PTHR33495">
    <property type="entry name" value="ANTI-SIGMA FACTOR ANTAGONIST TM_1081-RELATED-RELATED"/>
    <property type="match status" value="1"/>
</dbReference>
<name>A0A1H9UGP3_9PSEU</name>
<dbReference type="InterPro" id="IPR002645">
    <property type="entry name" value="STAS_dom"/>
</dbReference>
<evidence type="ECO:0000313" key="5">
    <source>
        <dbReference type="Proteomes" id="UP000199352"/>
    </source>
</evidence>
<dbReference type="OrthoDB" id="3576811at2"/>
<dbReference type="Gene3D" id="3.30.750.24">
    <property type="entry name" value="STAS domain"/>
    <property type="match status" value="1"/>
</dbReference>
<dbReference type="EMBL" id="FOFR01000021">
    <property type="protein sequence ID" value="SES08605.1"/>
    <property type="molecule type" value="Genomic_DNA"/>
</dbReference>
<comment type="similarity">
    <text evidence="1 2">Belongs to the anti-sigma-factor antagonist family.</text>
</comment>